<reference evidence="2" key="1">
    <citation type="submission" date="2019-11" db="EMBL/GenBank/DDBJ databases">
        <authorList>
            <person name="Feng L."/>
        </authorList>
    </citation>
    <scope>NUCLEOTIDE SEQUENCE</scope>
    <source>
        <strain evidence="2">AMuciniphilaLFYP55</strain>
    </source>
</reference>
<evidence type="ECO:0000313" key="2">
    <source>
        <dbReference type="EMBL" id="VYT23607.1"/>
    </source>
</evidence>
<organism evidence="2">
    <name type="scientific">Akkermansia muciniphila</name>
    <dbReference type="NCBI Taxonomy" id="239935"/>
    <lineage>
        <taxon>Bacteria</taxon>
        <taxon>Pseudomonadati</taxon>
        <taxon>Verrucomicrobiota</taxon>
        <taxon>Verrucomicrobiia</taxon>
        <taxon>Verrucomicrobiales</taxon>
        <taxon>Akkermansiaceae</taxon>
        <taxon>Akkermansia</taxon>
    </lineage>
</organism>
<keyword evidence="1" id="KW-1133">Transmembrane helix</keyword>
<keyword evidence="1" id="KW-0472">Membrane</keyword>
<feature type="transmembrane region" description="Helical" evidence="1">
    <location>
        <begin position="12"/>
        <end position="32"/>
    </location>
</feature>
<sequence>MENQPVVLQCPQAVKGAACICVVGAVSLPWVAAASGLGLVPGTVLGAAGILLGVASVACAVVALCRKSVAFGIIMILIGMLACAVAGTECMYLMF</sequence>
<evidence type="ECO:0000256" key="1">
    <source>
        <dbReference type="SAM" id="Phobius"/>
    </source>
</evidence>
<gene>
    <name evidence="2" type="ORF">AMLFYP55_01219</name>
</gene>
<dbReference type="EMBL" id="CACRSS010000021">
    <property type="protein sequence ID" value="VYT23607.1"/>
    <property type="molecule type" value="Genomic_DNA"/>
</dbReference>
<protein>
    <submittedName>
        <fullName evidence="2">Uncharacterized protein</fullName>
    </submittedName>
</protein>
<dbReference type="AlphaFoldDB" id="A0A6N2V1Z4"/>
<feature type="transmembrane region" description="Helical" evidence="1">
    <location>
        <begin position="71"/>
        <end position="94"/>
    </location>
</feature>
<accession>A0A6N2V1Z4</accession>
<name>A0A6N2V1Z4_9BACT</name>
<proteinExistence type="predicted"/>
<keyword evidence="1" id="KW-0812">Transmembrane</keyword>
<feature type="transmembrane region" description="Helical" evidence="1">
    <location>
        <begin position="44"/>
        <end position="64"/>
    </location>
</feature>